<keyword evidence="2" id="KW-1134">Transmembrane beta strand</keyword>
<keyword evidence="2" id="KW-0732">Signal</keyword>
<dbReference type="PANTHER" id="PTHR30203">
    <property type="entry name" value="OUTER MEMBRANE CATION EFFLUX PROTEIN"/>
    <property type="match status" value="1"/>
</dbReference>
<comment type="caution">
    <text evidence="4">The sequence shown here is derived from an EMBL/GenBank/DDBJ whole genome shotgun (WGS) entry which is preliminary data.</text>
</comment>
<dbReference type="Gene3D" id="2.20.200.10">
    <property type="entry name" value="Outer membrane efflux proteins (OEP)"/>
    <property type="match status" value="1"/>
</dbReference>
<comment type="similarity">
    <text evidence="1 2">Belongs to the outer membrane factor (OMF) (TC 1.B.17) family.</text>
</comment>
<evidence type="ECO:0000256" key="2">
    <source>
        <dbReference type="RuleBase" id="RU362097"/>
    </source>
</evidence>
<dbReference type="NCBIfam" id="TIGR01845">
    <property type="entry name" value="outer_NodT"/>
    <property type="match status" value="1"/>
</dbReference>
<dbReference type="GO" id="GO:0015562">
    <property type="term" value="F:efflux transmembrane transporter activity"/>
    <property type="evidence" value="ECO:0007669"/>
    <property type="project" value="InterPro"/>
</dbReference>
<dbReference type="EMBL" id="LFKP01000014">
    <property type="protein sequence ID" value="OHV94363.1"/>
    <property type="molecule type" value="Genomic_DNA"/>
</dbReference>
<feature type="signal peptide" evidence="2">
    <location>
        <begin position="1"/>
        <end position="24"/>
    </location>
</feature>
<evidence type="ECO:0000313" key="5">
    <source>
        <dbReference type="Proteomes" id="UP000179840"/>
    </source>
</evidence>
<comment type="subcellular location">
    <subcellularLocation>
        <location evidence="2">Cell membrane</location>
        <topology evidence="2">Lipid-anchor</topology>
    </subcellularLocation>
</comment>
<dbReference type="PANTHER" id="PTHR30203:SF25">
    <property type="entry name" value="OUTER MEMBRANE PROTEIN-RELATED"/>
    <property type="match status" value="1"/>
</dbReference>
<dbReference type="Pfam" id="PF02321">
    <property type="entry name" value="OEP"/>
    <property type="match status" value="2"/>
</dbReference>
<dbReference type="Proteomes" id="UP000179840">
    <property type="component" value="Unassembled WGS sequence"/>
</dbReference>
<dbReference type="InterPro" id="IPR010131">
    <property type="entry name" value="MdtP/NodT-like"/>
</dbReference>
<dbReference type="InterPro" id="IPR003423">
    <property type="entry name" value="OMP_efflux"/>
</dbReference>
<evidence type="ECO:0000256" key="1">
    <source>
        <dbReference type="ARBA" id="ARBA00007613"/>
    </source>
</evidence>
<keyword evidence="2" id="KW-0472">Membrane</keyword>
<accession>A0A1S1U5G8</accession>
<keyword evidence="2" id="KW-0449">Lipoprotein</keyword>
<protein>
    <submittedName>
        <fullName evidence="4">Membrane protein</fullName>
    </submittedName>
</protein>
<dbReference type="RefSeq" id="WP_071080067.1">
    <property type="nucleotide sequence ID" value="NZ_LFKP01000014.1"/>
</dbReference>
<name>A0A1S1U5G8_9BURK</name>
<gene>
    <name evidence="4" type="ORF">AKG95_27900</name>
</gene>
<evidence type="ECO:0000256" key="3">
    <source>
        <dbReference type="SAM" id="Coils"/>
    </source>
</evidence>
<keyword evidence="2" id="KW-0812">Transmembrane</keyword>
<dbReference type="PROSITE" id="PS51257">
    <property type="entry name" value="PROKAR_LIPOPROTEIN"/>
    <property type="match status" value="1"/>
</dbReference>
<keyword evidence="3" id="KW-0175">Coiled coil</keyword>
<dbReference type="GO" id="GO:0005886">
    <property type="term" value="C:plasma membrane"/>
    <property type="evidence" value="ECO:0007669"/>
    <property type="project" value="UniProtKB-SubCell"/>
</dbReference>
<reference evidence="4 5" key="1">
    <citation type="submission" date="2015-06" db="EMBL/GenBank/DDBJ databases">
        <title>Draft genome sequencing of a biphenyl-degrading bacterium, Janthinobacterium lividum MEG1.</title>
        <authorList>
            <person name="Shimodaira J."/>
            <person name="Hatta T."/>
        </authorList>
    </citation>
    <scope>NUCLEOTIDE SEQUENCE [LARGE SCALE GENOMIC DNA]</scope>
    <source>
        <strain evidence="4 5">MEG1</strain>
    </source>
</reference>
<organism evidence="4 5">
    <name type="scientific">Janthinobacterium lividum</name>
    <dbReference type="NCBI Taxonomy" id="29581"/>
    <lineage>
        <taxon>Bacteria</taxon>
        <taxon>Pseudomonadati</taxon>
        <taxon>Pseudomonadota</taxon>
        <taxon>Betaproteobacteria</taxon>
        <taxon>Burkholderiales</taxon>
        <taxon>Oxalobacteraceae</taxon>
        <taxon>Janthinobacterium</taxon>
    </lineage>
</organism>
<feature type="chain" id="PRO_5010007858" evidence="2">
    <location>
        <begin position="25"/>
        <end position="469"/>
    </location>
</feature>
<keyword evidence="2" id="KW-0564">Palmitate</keyword>
<dbReference type="AlphaFoldDB" id="A0A1S1U5G8"/>
<dbReference type="SUPFAM" id="SSF56954">
    <property type="entry name" value="Outer membrane efflux proteins (OEP)"/>
    <property type="match status" value="1"/>
</dbReference>
<sequence length="469" mass="50565">MKNYRYLVSLFPLLAGCAISPAYVTPGTPAIALASPQQTQFAPAQTATSDAAWWTFFDDARLSQLIASALEHNLDIAQAQANLLAARAIFDERRLDELPAVTSQAGWQRQVQQNTPDSRAANANTRVGFDAQWEIDLFGRLAHITRSAQARAEAAQARAEAAQADLRQVQLTIAAEVARNYYEALGYQQNLALTQAQVHSWRDTVALTDARIRAGSGLPEERHNALANLARSEAMLPPMQALLRQAQYRLDVLSGEAPGAIALATMPRQEAPLAGQLPLGDVNRLIKQRPDVVRAERLLAASSEDVGAATADLFPRLSLGSFLGFFALRGSGVFDGGARAFEVAPSVSYPAFRLGSVKARLRGTQAEAQGALARYAQALLIAQEDVENAVTQLAENQTRLASLLQSARHGNAALGIASTRYQGGSGSYQAVLENQRALFDIRREALLAETASYIDAIALYKALGWGQTM</sequence>
<evidence type="ECO:0000313" key="4">
    <source>
        <dbReference type="EMBL" id="OHV94363.1"/>
    </source>
</evidence>
<dbReference type="Gene3D" id="1.20.1600.10">
    <property type="entry name" value="Outer membrane efflux proteins (OEP)"/>
    <property type="match status" value="1"/>
</dbReference>
<feature type="coiled-coil region" evidence="3">
    <location>
        <begin position="145"/>
        <end position="172"/>
    </location>
</feature>
<proteinExistence type="inferred from homology"/>